<dbReference type="PANTHER" id="PTHR42765">
    <property type="entry name" value="SOLEUCYL-TRNA SYNTHETASE"/>
    <property type="match status" value="1"/>
</dbReference>
<name>I2GV07_HENB6</name>
<dbReference type="Pfam" id="PF08264">
    <property type="entry name" value="Anticodon_1"/>
    <property type="match status" value="1"/>
</dbReference>
<dbReference type="Pfam" id="PF00133">
    <property type="entry name" value="tRNA-synt_1"/>
    <property type="match status" value="1"/>
</dbReference>
<evidence type="ECO:0000256" key="3">
    <source>
        <dbReference type="ARBA" id="ARBA00022741"/>
    </source>
</evidence>
<evidence type="ECO:0000256" key="4">
    <source>
        <dbReference type="ARBA" id="ARBA00022840"/>
    </source>
</evidence>
<evidence type="ECO:0000313" key="10">
    <source>
        <dbReference type="EMBL" id="CCH57959.1"/>
    </source>
</evidence>
<evidence type="ECO:0000259" key="8">
    <source>
        <dbReference type="Pfam" id="PF00133"/>
    </source>
</evidence>
<feature type="domain" description="Methionyl/Valyl/Leucyl/Isoleucyl-tRNA synthetase anticodon-binding" evidence="9">
    <location>
        <begin position="768"/>
        <end position="922"/>
    </location>
</feature>
<dbReference type="GO" id="GO:0000049">
    <property type="term" value="F:tRNA binding"/>
    <property type="evidence" value="ECO:0007669"/>
    <property type="project" value="InterPro"/>
</dbReference>
<dbReference type="GO" id="GO:0002161">
    <property type="term" value="F:aminoacyl-tRNA deacylase activity"/>
    <property type="evidence" value="ECO:0007669"/>
    <property type="project" value="InterPro"/>
</dbReference>
<dbReference type="KEGG" id="tbl:TBLA_0A01600"/>
<dbReference type="FunCoup" id="I2GV07">
    <property type="interactions" value="775"/>
</dbReference>
<dbReference type="SUPFAM" id="SSF50677">
    <property type="entry name" value="ValRS/IleRS/LeuRS editing domain"/>
    <property type="match status" value="1"/>
</dbReference>
<feature type="domain" description="Aminoacyl-tRNA synthetase class Ia" evidence="8">
    <location>
        <begin position="61"/>
        <end position="723"/>
    </location>
</feature>
<dbReference type="InterPro" id="IPR050081">
    <property type="entry name" value="Ile-tRNA_ligase"/>
</dbReference>
<dbReference type="Gene3D" id="1.10.10.830">
    <property type="entry name" value="Ile-tRNA synthetase CP2 domain-like"/>
    <property type="match status" value="1"/>
</dbReference>
<dbReference type="GO" id="GO:0006428">
    <property type="term" value="P:isoleucyl-tRNA aminoacylation"/>
    <property type="evidence" value="ECO:0007669"/>
    <property type="project" value="InterPro"/>
</dbReference>
<dbReference type="InterPro" id="IPR002301">
    <property type="entry name" value="Ile-tRNA-ligase"/>
</dbReference>
<evidence type="ECO:0000256" key="7">
    <source>
        <dbReference type="ARBA" id="ARBA00032665"/>
    </source>
</evidence>
<dbReference type="InterPro" id="IPR033708">
    <property type="entry name" value="Anticodon_Ile_BEm"/>
</dbReference>
<evidence type="ECO:0000256" key="6">
    <source>
        <dbReference type="ARBA" id="ARBA00023146"/>
    </source>
</evidence>
<dbReference type="EC" id="6.1.1.5" evidence="1"/>
<dbReference type="InterPro" id="IPR002300">
    <property type="entry name" value="aa-tRNA-synth_Ia"/>
</dbReference>
<dbReference type="Proteomes" id="UP000002866">
    <property type="component" value="Chromosome 1"/>
</dbReference>
<proteinExistence type="predicted"/>
<reference evidence="10 11" key="1">
    <citation type="journal article" date="2011" name="Proc. Natl. Acad. Sci. U.S.A.">
        <title>Evolutionary erosion of yeast sex chromosomes by mating-type switching accidents.</title>
        <authorList>
            <person name="Gordon J.L."/>
            <person name="Armisen D."/>
            <person name="Proux-Wera E."/>
            <person name="Oheigeartaigh S.S."/>
            <person name="Byrne K.P."/>
            <person name="Wolfe K.H."/>
        </authorList>
    </citation>
    <scope>NUCLEOTIDE SEQUENCE [LARGE SCALE GENOMIC DNA]</scope>
    <source>
        <strain evidence="11">ATCC 34711 / CBS 6284 / DSM 70876 / NBRC 10599 / NRRL Y-10934 / UCD 77-7</strain>
    </source>
</reference>
<dbReference type="InParanoid" id="I2GV07"/>
<keyword evidence="5" id="KW-0648">Protein biosynthesis</keyword>
<dbReference type="HOGENOM" id="CLU_001493_7_2_1"/>
<dbReference type="GO" id="GO:0005524">
    <property type="term" value="F:ATP binding"/>
    <property type="evidence" value="ECO:0007669"/>
    <property type="project" value="UniProtKB-KW"/>
</dbReference>
<dbReference type="GO" id="GO:0005739">
    <property type="term" value="C:mitochondrion"/>
    <property type="evidence" value="ECO:0007669"/>
    <property type="project" value="EnsemblFungi"/>
</dbReference>
<dbReference type="SUPFAM" id="SSF52374">
    <property type="entry name" value="Nucleotidylyl transferase"/>
    <property type="match status" value="1"/>
</dbReference>
<dbReference type="Gene3D" id="1.10.730.20">
    <property type="match status" value="1"/>
</dbReference>
<accession>I2GV07</accession>
<keyword evidence="3" id="KW-0547">Nucleotide-binding</keyword>
<dbReference type="OMA" id="PVYWGTE"/>
<evidence type="ECO:0000256" key="2">
    <source>
        <dbReference type="ARBA" id="ARBA00022598"/>
    </source>
</evidence>
<dbReference type="GO" id="GO:0004822">
    <property type="term" value="F:isoleucine-tRNA ligase activity"/>
    <property type="evidence" value="ECO:0007669"/>
    <property type="project" value="UniProtKB-EC"/>
</dbReference>
<dbReference type="Gene3D" id="3.90.740.10">
    <property type="entry name" value="Valyl/Leucyl/Isoleucyl-tRNA synthetase, editing domain"/>
    <property type="match status" value="1"/>
</dbReference>
<dbReference type="InterPro" id="IPR009008">
    <property type="entry name" value="Val/Leu/Ile-tRNA-synth_edit"/>
</dbReference>
<dbReference type="eggNOG" id="KOG0433">
    <property type="taxonomic scope" value="Eukaryota"/>
</dbReference>
<keyword evidence="2" id="KW-0436">Ligase</keyword>
<dbReference type="NCBIfam" id="TIGR00392">
    <property type="entry name" value="ileS"/>
    <property type="match status" value="1"/>
</dbReference>
<evidence type="ECO:0000256" key="1">
    <source>
        <dbReference type="ARBA" id="ARBA00013165"/>
    </source>
</evidence>
<keyword evidence="4" id="KW-0067">ATP-binding</keyword>
<dbReference type="GeneID" id="14493038"/>
<organism evidence="10 11">
    <name type="scientific">Henningerozyma blattae (strain ATCC 34711 / CBS 6284 / DSM 70876 / NBRC 10599 / NRRL Y-10934 / UCD 77-7)</name>
    <name type="common">Yeast</name>
    <name type="synonym">Tetrapisispora blattae</name>
    <dbReference type="NCBI Taxonomy" id="1071380"/>
    <lineage>
        <taxon>Eukaryota</taxon>
        <taxon>Fungi</taxon>
        <taxon>Dikarya</taxon>
        <taxon>Ascomycota</taxon>
        <taxon>Saccharomycotina</taxon>
        <taxon>Saccharomycetes</taxon>
        <taxon>Saccharomycetales</taxon>
        <taxon>Saccharomycetaceae</taxon>
        <taxon>Henningerozyma</taxon>
    </lineage>
</organism>
<dbReference type="STRING" id="1071380.I2GV07"/>
<protein>
    <recommendedName>
        <fullName evidence="1">isoleucine--tRNA ligase</fullName>
        <ecNumber evidence="1">6.1.1.5</ecNumber>
    </recommendedName>
    <alternativeName>
        <fullName evidence="7">Isoleucyl-tRNA synthetase</fullName>
    </alternativeName>
</protein>
<dbReference type="OrthoDB" id="10264412at2759"/>
<dbReference type="CDD" id="cd07960">
    <property type="entry name" value="Anticodon_Ia_Ile_BEm"/>
    <property type="match status" value="1"/>
</dbReference>
<evidence type="ECO:0000256" key="5">
    <source>
        <dbReference type="ARBA" id="ARBA00022917"/>
    </source>
</evidence>
<keyword evidence="11" id="KW-1185">Reference proteome</keyword>
<gene>
    <name evidence="10" type="primary">TBLA0A01600</name>
    <name evidence="10" type="ORF">TBLA_0A01600</name>
</gene>
<dbReference type="InterPro" id="IPR013155">
    <property type="entry name" value="M/V/L/I-tRNA-synth_anticd-bd"/>
</dbReference>
<dbReference type="InterPro" id="IPR009080">
    <property type="entry name" value="tRNAsynth_Ia_anticodon-bd"/>
</dbReference>
<dbReference type="EMBL" id="HE806316">
    <property type="protein sequence ID" value="CCH57959.1"/>
    <property type="molecule type" value="Genomic_DNA"/>
</dbReference>
<evidence type="ECO:0000259" key="9">
    <source>
        <dbReference type="Pfam" id="PF08264"/>
    </source>
</evidence>
<dbReference type="GO" id="GO:0032543">
    <property type="term" value="P:mitochondrial translation"/>
    <property type="evidence" value="ECO:0007669"/>
    <property type="project" value="EnsemblFungi"/>
</dbReference>
<dbReference type="PRINTS" id="PR00984">
    <property type="entry name" value="TRNASYNTHILE"/>
</dbReference>
<dbReference type="InterPro" id="IPR014729">
    <property type="entry name" value="Rossmann-like_a/b/a_fold"/>
</dbReference>
<dbReference type="Gene3D" id="3.40.50.620">
    <property type="entry name" value="HUPs"/>
    <property type="match status" value="2"/>
</dbReference>
<dbReference type="AlphaFoldDB" id="I2GV07"/>
<dbReference type="RefSeq" id="XP_004177478.1">
    <property type="nucleotide sequence ID" value="XM_004177430.1"/>
</dbReference>
<keyword evidence="6" id="KW-0030">Aminoacyl-tRNA synthetase</keyword>
<dbReference type="PANTHER" id="PTHR42765:SF1">
    <property type="entry name" value="ISOLEUCINE--TRNA LIGASE, MITOCHONDRIAL"/>
    <property type="match status" value="1"/>
</dbReference>
<evidence type="ECO:0000313" key="11">
    <source>
        <dbReference type="Proteomes" id="UP000002866"/>
    </source>
</evidence>
<sequence>MYRSVRYVSTLHKYQKTLLLPKTKFPVRSNLQKTVNQLIPKSCEDLYKVQLADFYKKFEKLEDNKSREAFVKENLWILLDGPPYANGDLHFGHALNKILKDIINRFQLTQGKWVYYKPGWDCHGLPIELKALKQIPKDKLDFISPLKVRSLARGLAKTAIKNQMNQFNNFAIMTNWNDNYLTMNHDYEVNQLKIFKKMFQNNLIIRSCKPVYWGTETKTALAESELEYNEKHHSVASFVKFPLIDASVNKLSEALNINLDLNSKVQLLIWTSTPWTILANRAICCNEGFTYSLLKNKSFPTEYIILKHDSDLLISDRKLAENYSKIADFEGLKLLNLNYTNPTYGTSLEENKTIYPILHGDHVTNTMGTGLVHTAPGHGEDDYLLGLKNNLEIFSPIDHEGRYILDKFPSNLREILEDKEASKNSEVTAGPKKGLMVLDPATTKTILKLLENANMLFSSHDYIHSYPYDWRSKKPVIIRSTPQWFTTLVDVKPTALESMDKVEFFPKRGHTRLRSFIKNRNEWCISRQRYWGVPIPAFHSKSNPDEVLMNEETIDHVIKMINEKGTDSWFQNSSDDDMKLWLPDKYKHLADKFYRSKETMDVWYDSGTAWTEIINFYQNKLKIKNIPNRLADVVLEGSDQHRGWFQSLLLTSTAISKGEFLPFKQVITHGFTLDEAGRKMSKSIGNIIPPKSFIEGDTEKNLPALGVDGLRYLVAQSDFSTDIITSQQIMMRVSESLKKIRLTFKYLLGNLQEYSSEPLRLGELRPIDLYMLAKLDDLLKESKANYESYSFSKILTSIQFHITNELSSFYFDISKDSLYSDSINSSKRKQIQTVLSRVLFTYVTILMPILPVLVQEVLDYSPKSQDLSSNAKRMSELKWPAPYEINKNEVLKFEQNELVILQEYKKSFNELNVNKTTTTKVTIYSHSGTLPFTEDELCDILQVGSIEFQLNITVSNNELSGKKISIKDENNNDIDIIMAVEESEYHVCPRCWKSNSKEEEQLCSRCEKVIQETGIDL</sequence>
<dbReference type="SUPFAM" id="SSF47323">
    <property type="entry name" value="Anticodon-binding domain of a subclass of class I aminoacyl-tRNA synthetases"/>
    <property type="match status" value="1"/>
</dbReference>